<proteinExistence type="predicted"/>
<name>A0A7C8ZQM8_OPUST</name>
<reference evidence="1" key="1">
    <citation type="journal article" date="2013" name="J. Plant Res.">
        <title>Effect of fungi and light on seed germination of three Opuntia species from semiarid lands of central Mexico.</title>
        <authorList>
            <person name="Delgado-Sanchez P."/>
            <person name="Jimenez-Bremont J.F."/>
            <person name="Guerrero-Gonzalez Mde L."/>
            <person name="Flores J."/>
        </authorList>
    </citation>
    <scope>NUCLEOTIDE SEQUENCE</scope>
    <source>
        <tissue evidence="1">Cladode</tissue>
    </source>
</reference>
<accession>A0A7C8ZQM8</accession>
<dbReference type="AlphaFoldDB" id="A0A7C8ZQM8"/>
<reference evidence="1" key="2">
    <citation type="submission" date="2020-07" db="EMBL/GenBank/DDBJ databases">
        <authorList>
            <person name="Vera ALvarez R."/>
            <person name="Arias-Moreno D.M."/>
            <person name="Jimenez-Jacinto V."/>
            <person name="Jimenez-Bremont J.F."/>
            <person name="Swaminathan K."/>
            <person name="Moose S.P."/>
            <person name="Guerrero-Gonzalez M.L."/>
            <person name="Marino-Ramirez L."/>
            <person name="Landsman D."/>
            <person name="Rodriguez-Kessler M."/>
            <person name="Delgado-Sanchez P."/>
        </authorList>
    </citation>
    <scope>NUCLEOTIDE SEQUENCE</scope>
    <source>
        <tissue evidence="1">Cladode</tissue>
    </source>
</reference>
<protein>
    <submittedName>
        <fullName evidence="1">Uncharacterized protein</fullName>
    </submittedName>
</protein>
<organism evidence="1">
    <name type="scientific">Opuntia streptacantha</name>
    <name type="common">Prickly pear cactus</name>
    <name type="synonym">Opuntia cardona</name>
    <dbReference type="NCBI Taxonomy" id="393608"/>
    <lineage>
        <taxon>Eukaryota</taxon>
        <taxon>Viridiplantae</taxon>
        <taxon>Streptophyta</taxon>
        <taxon>Embryophyta</taxon>
        <taxon>Tracheophyta</taxon>
        <taxon>Spermatophyta</taxon>
        <taxon>Magnoliopsida</taxon>
        <taxon>eudicotyledons</taxon>
        <taxon>Gunneridae</taxon>
        <taxon>Pentapetalae</taxon>
        <taxon>Caryophyllales</taxon>
        <taxon>Cactineae</taxon>
        <taxon>Cactaceae</taxon>
        <taxon>Opuntioideae</taxon>
        <taxon>Opuntia</taxon>
    </lineage>
</organism>
<evidence type="ECO:0000313" key="1">
    <source>
        <dbReference type="EMBL" id="MBA4648337.1"/>
    </source>
</evidence>
<dbReference type="EMBL" id="GISG01155224">
    <property type="protein sequence ID" value="MBA4648337.1"/>
    <property type="molecule type" value="Transcribed_RNA"/>
</dbReference>
<sequence>MERDFWVAQNPNNRGRAYGFGSEGLVMRQHARRSTSTRSSSVNNYDVREMTQRLNESVAKAAEDARQEELRRKIEDELNKKLSDKFTKHLANAKASLEKTMKKQITKSESKVHRIMDFFKSQRTGSSSTVPPAPWRKLV</sequence>